<keyword evidence="4 6" id="KW-0274">FAD</keyword>
<evidence type="ECO:0000256" key="6">
    <source>
        <dbReference type="RuleBase" id="RU362125"/>
    </source>
</evidence>
<feature type="domain" description="Acyl-CoA dehydrogenase/oxidase C-terminal" evidence="8">
    <location>
        <begin position="312"/>
        <end position="462"/>
    </location>
</feature>
<feature type="compositionally biased region" description="Polar residues" evidence="7">
    <location>
        <begin position="55"/>
        <end position="64"/>
    </location>
</feature>
<evidence type="ECO:0000256" key="3">
    <source>
        <dbReference type="ARBA" id="ARBA00022630"/>
    </source>
</evidence>
<comment type="caution">
    <text evidence="11">The sequence shown here is derived from an EMBL/GenBank/DDBJ whole genome shotgun (WGS) entry which is preliminary data.</text>
</comment>
<evidence type="ECO:0000313" key="11">
    <source>
        <dbReference type="EMBL" id="CAK0869501.1"/>
    </source>
</evidence>
<dbReference type="Pfam" id="PF00441">
    <property type="entry name" value="Acyl-CoA_dh_1"/>
    <property type="match status" value="1"/>
</dbReference>
<evidence type="ECO:0000259" key="8">
    <source>
        <dbReference type="Pfam" id="PF00441"/>
    </source>
</evidence>
<name>A0ABN9V952_9DINO</name>
<evidence type="ECO:0000256" key="1">
    <source>
        <dbReference type="ARBA" id="ARBA00001974"/>
    </source>
</evidence>
<dbReference type="InterPro" id="IPR009100">
    <property type="entry name" value="AcylCoA_DH/oxidase_NM_dom_sf"/>
</dbReference>
<evidence type="ECO:0000256" key="7">
    <source>
        <dbReference type="SAM" id="MobiDB-lite"/>
    </source>
</evidence>
<feature type="domain" description="Acyl-CoA oxidase/dehydrogenase middle" evidence="9">
    <location>
        <begin position="199"/>
        <end position="280"/>
    </location>
</feature>
<gene>
    <name evidence="11" type="ORF">PCOR1329_LOCUS55833</name>
</gene>
<dbReference type="InterPro" id="IPR006091">
    <property type="entry name" value="Acyl-CoA_Oxase/DH_mid-dom"/>
</dbReference>
<dbReference type="InterPro" id="IPR013786">
    <property type="entry name" value="AcylCoA_DH/ox_N"/>
</dbReference>
<evidence type="ECO:0008006" key="13">
    <source>
        <dbReference type="Google" id="ProtNLM"/>
    </source>
</evidence>
<protein>
    <recommendedName>
        <fullName evidence="13">Acyl-CoA dehydrogenase</fullName>
    </recommendedName>
</protein>
<accession>A0ABN9V952</accession>
<dbReference type="InterPro" id="IPR037069">
    <property type="entry name" value="AcylCoA_DH/ox_N_sf"/>
</dbReference>
<dbReference type="Gene3D" id="1.10.540.10">
    <property type="entry name" value="Acyl-CoA dehydrogenase/oxidase, N-terminal domain"/>
    <property type="match status" value="1"/>
</dbReference>
<comment type="cofactor">
    <cofactor evidence="1 6">
        <name>FAD</name>
        <dbReference type="ChEBI" id="CHEBI:57692"/>
    </cofactor>
</comment>
<evidence type="ECO:0000259" key="10">
    <source>
        <dbReference type="Pfam" id="PF02771"/>
    </source>
</evidence>
<keyword evidence="3 6" id="KW-0285">Flavoprotein</keyword>
<sequence length="466" mass="50069">RPPDRRGEPPAARHPASRPPPPPAGGGMSASAAAAGEPPRFGSQVPFAEPGHLQGQRSRLSSGRATCGGGSRCREFVERELVPFVDAWDEAGDVPGDELRAKAYAAGIFGATWPREYGGTPPEGSEGPWHGFGEGTRVDPFFDLVLAPEDELARCASGGVLVSVFGATGIGLPPILAFASEELKARVGPPCVTGRKTCCLCVTEPGGGSDVAAIQTTAVREGDFFVVNGAKKWITGGLKADFFTVLVRTGSSGEGRSGASMLVLERGMPGIKMRRMQTQGWWASSTTYIRGRKEFEDVRVPVGNLVGSEGWGFMYAMVNFNHERFSMVAHSLRYSRICVEDAIMFARRRKTFGKRLIDHQVIRHKIAEMARGLEGTERALENYTYQVKSGVPDHELAGYISLVKVGGSKLMEFCAREASQILGGQSFTRGGAGGRIERIYREVRVMAIGGGSEEVMLNLAMAQAKL</sequence>
<dbReference type="InterPro" id="IPR009075">
    <property type="entry name" value="AcylCo_DH/oxidase_C"/>
</dbReference>
<evidence type="ECO:0000313" key="12">
    <source>
        <dbReference type="Proteomes" id="UP001189429"/>
    </source>
</evidence>
<comment type="similarity">
    <text evidence="2 6">Belongs to the acyl-CoA dehydrogenase family.</text>
</comment>
<dbReference type="InterPro" id="IPR046373">
    <property type="entry name" value="Acyl-CoA_Oxase/DH_mid-dom_sf"/>
</dbReference>
<dbReference type="InterPro" id="IPR006089">
    <property type="entry name" value="Acyl-CoA_DH_CS"/>
</dbReference>
<feature type="domain" description="Acyl-CoA dehydrogenase/oxidase N-terminal" evidence="10">
    <location>
        <begin position="73"/>
        <end position="194"/>
    </location>
</feature>
<evidence type="ECO:0000256" key="5">
    <source>
        <dbReference type="ARBA" id="ARBA00023002"/>
    </source>
</evidence>
<dbReference type="PANTHER" id="PTHR48083">
    <property type="entry name" value="MEDIUM-CHAIN SPECIFIC ACYL-COA DEHYDROGENASE, MITOCHONDRIAL-RELATED"/>
    <property type="match status" value="1"/>
</dbReference>
<dbReference type="SUPFAM" id="SSF47203">
    <property type="entry name" value="Acyl-CoA dehydrogenase C-terminal domain-like"/>
    <property type="match status" value="1"/>
</dbReference>
<dbReference type="Pfam" id="PF02771">
    <property type="entry name" value="Acyl-CoA_dh_N"/>
    <property type="match status" value="1"/>
</dbReference>
<evidence type="ECO:0000256" key="2">
    <source>
        <dbReference type="ARBA" id="ARBA00009347"/>
    </source>
</evidence>
<dbReference type="EMBL" id="CAUYUJ010016854">
    <property type="protein sequence ID" value="CAK0869501.1"/>
    <property type="molecule type" value="Genomic_DNA"/>
</dbReference>
<dbReference type="Gene3D" id="2.40.110.10">
    <property type="entry name" value="Butyryl-CoA Dehydrogenase, subunit A, domain 2"/>
    <property type="match status" value="1"/>
</dbReference>
<dbReference type="InterPro" id="IPR036250">
    <property type="entry name" value="AcylCo_DH-like_C"/>
</dbReference>
<dbReference type="Proteomes" id="UP001189429">
    <property type="component" value="Unassembled WGS sequence"/>
</dbReference>
<dbReference type="InterPro" id="IPR050741">
    <property type="entry name" value="Acyl-CoA_dehydrogenase"/>
</dbReference>
<reference evidence="11" key="1">
    <citation type="submission" date="2023-10" db="EMBL/GenBank/DDBJ databases">
        <authorList>
            <person name="Chen Y."/>
            <person name="Shah S."/>
            <person name="Dougan E. K."/>
            <person name="Thang M."/>
            <person name="Chan C."/>
        </authorList>
    </citation>
    <scope>NUCLEOTIDE SEQUENCE [LARGE SCALE GENOMIC DNA]</scope>
</reference>
<dbReference type="Gene3D" id="1.20.140.10">
    <property type="entry name" value="Butyryl-CoA Dehydrogenase, subunit A, domain 3"/>
    <property type="match status" value="1"/>
</dbReference>
<dbReference type="SUPFAM" id="SSF56645">
    <property type="entry name" value="Acyl-CoA dehydrogenase NM domain-like"/>
    <property type="match status" value="1"/>
</dbReference>
<proteinExistence type="inferred from homology"/>
<feature type="compositionally biased region" description="Low complexity" evidence="7">
    <location>
        <begin position="29"/>
        <end position="40"/>
    </location>
</feature>
<dbReference type="PROSITE" id="PS00072">
    <property type="entry name" value="ACYL_COA_DH_1"/>
    <property type="match status" value="1"/>
</dbReference>
<evidence type="ECO:0000259" key="9">
    <source>
        <dbReference type="Pfam" id="PF02770"/>
    </source>
</evidence>
<dbReference type="PANTHER" id="PTHR48083:SF28">
    <property type="entry name" value="ACYL-COA DEHYDROGENASE FAMILY PROTEIN (AFU_ORTHOLOGUE AFUA_6G10880)-RELATED"/>
    <property type="match status" value="1"/>
</dbReference>
<evidence type="ECO:0000256" key="4">
    <source>
        <dbReference type="ARBA" id="ARBA00022827"/>
    </source>
</evidence>
<organism evidence="11 12">
    <name type="scientific">Prorocentrum cordatum</name>
    <dbReference type="NCBI Taxonomy" id="2364126"/>
    <lineage>
        <taxon>Eukaryota</taxon>
        <taxon>Sar</taxon>
        <taxon>Alveolata</taxon>
        <taxon>Dinophyceae</taxon>
        <taxon>Prorocentrales</taxon>
        <taxon>Prorocentraceae</taxon>
        <taxon>Prorocentrum</taxon>
    </lineage>
</organism>
<keyword evidence="12" id="KW-1185">Reference proteome</keyword>
<feature type="region of interest" description="Disordered" evidence="7">
    <location>
        <begin position="1"/>
        <end position="69"/>
    </location>
</feature>
<dbReference type="Pfam" id="PF02770">
    <property type="entry name" value="Acyl-CoA_dh_M"/>
    <property type="match status" value="1"/>
</dbReference>
<feature type="non-terminal residue" evidence="11">
    <location>
        <position position="1"/>
    </location>
</feature>
<keyword evidence="5 6" id="KW-0560">Oxidoreductase</keyword>